<keyword evidence="3" id="KW-1185">Reference proteome</keyword>
<feature type="region of interest" description="Disordered" evidence="1">
    <location>
        <begin position="9"/>
        <end position="89"/>
    </location>
</feature>
<accession>A0ABD0WD83</accession>
<evidence type="ECO:0000313" key="3">
    <source>
        <dbReference type="Proteomes" id="UP001557470"/>
    </source>
</evidence>
<sequence length="89" mass="9357">MYACLLKVAERHQHPAAGRDNTSQTPSAPEDPTKCIDTDDSTSPIGTHSSTSPIGSEKDTSPSTEAPRATHTITHSFTSIESPVSPPGQ</sequence>
<organism evidence="2 3">
    <name type="scientific">Umbra pygmaea</name>
    <name type="common">Eastern mudminnow</name>
    <dbReference type="NCBI Taxonomy" id="75934"/>
    <lineage>
        <taxon>Eukaryota</taxon>
        <taxon>Metazoa</taxon>
        <taxon>Chordata</taxon>
        <taxon>Craniata</taxon>
        <taxon>Vertebrata</taxon>
        <taxon>Euteleostomi</taxon>
        <taxon>Actinopterygii</taxon>
        <taxon>Neopterygii</taxon>
        <taxon>Teleostei</taxon>
        <taxon>Protacanthopterygii</taxon>
        <taxon>Esociformes</taxon>
        <taxon>Umbridae</taxon>
        <taxon>Umbra</taxon>
    </lineage>
</organism>
<evidence type="ECO:0000313" key="2">
    <source>
        <dbReference type="EMBL" id="KAL0961627.1"/>
    </source>
</evidence>
<gene>
    <name evidence="2" type="ORF">UPYG_G00353820</name>
</gene>
<feature type="compositionally biased region" description="Polar residues" evidence="1">
    <location>
        <begin position="41"/>
        <end position="54"/>
    </location>
</feature>
<proteinExistence type="predicted"/>
<protein>
    <submittedName>
        <fullName evidence="2">Uncharacterized protein</fullName>
    </submittedName>
</protein>
<comment type="caution">
    <text evidence="2">The sequence shown here is derived from an EMBL/GenBank/DDBJ whole genome shotgun (WGS) entry which is preliminary data.</text>
</comment>
<feature type="compositionally biased region" description="Polar residues" evidence="1">
    <location>
        <begin position="71"/>
        <end position="82"/>
    </location>
</feature>
<name>A0ABD0WD83_UMBPY</name>
<reference evidence="2 3" key="1">
    <citation type="submission" date="2024-06" db="EMBL/GenBank/DDBJ databases">
        <authorList>
            <person name="Pan Q."/>
            <person name="Wen M."/>
            <person name="Jouanno E."/>
            <person name="Zahm M."/>
            <person name="Klopp C."/>
            <person name="Cabau C."/>
            <person name="Louis A."/>
            <person name="Berthelot C."/>
            <person name="Parey E."/>
            <person name="Roest Crollius H."/>
            <person name="Montfort J."/>
            <person name="Robinson-Rechavi M."/>
            <person name="Bouchez O."/>
            <person name="Lampietro C."/>
            <person name="Lopez Roques C."/>
            <person name="Donnadieu C."/>
            <person name="Postlethwait J."/>
            <person name="Bobe J."/>
            <person name="Verreycken H."/>
            <person name="Guiguen Y."/>
        </authorList>
    </citation>
    <scope>NUCLEOTIDE SEQUENCE [LARGE SCALE GENOMIC DNA]</scope>
    <source>
        <strain evidence="2">Up_M1</strain>
        <tissue evidence="2">Testis</tissue>
    </source>
</reference>
<dbReference type="Proteomes" id="UP001557470">
    <property type="component" value="Unassembled WGS sequence"/>
</dbReference>
<evidence type="ECO:0000256" key="1">
    <source>
        <dbReference type="SAM" id="MobiDB-lite"/>
    </source>
</evidence>
<dbReference type="AlphaFoldDB" id="A0ABD0WD83"/>
<dbReference type="EMBL" id="JAGEUA010000037">
    <property type="protein sequence ID" value="KAL0961627.1"/>
    <property type="molecule type" value="Genomic_DNA"/>
</dbReference>